<dbReference type="AlphaFoldDB" id="A0ABD0SGT3"/>
<dbReference type="PANTHER" id="PTHR15885">
    <property type="entry name" value="COILED-COIL DOMAIN-CONTAINING PROTEIN 174"/>
    <property type="match status" value="1"/>
</dbReference>
<dbReference type="Pfam" id="PF13300">
    <property type="entry name" value="DUF4078"/>
    <property type="match status" value="1"/>
</dbReference>
<feature type="region of interest" description="Disordered" evidence="3">
    <location>
        <begin position="384"/>
        <end position="568"/>
    </location>
</feature>
<dbReference type="Proteomes" id="UP001549921">
    <property type="component" value="Unassembled WGS sequence"/>
</dbReference>
<feature type="region of interest" description="Disordered" evidence="3">
    <location>
        <begin position="333"/>
        <end position="359"/>
    </location>
</feature>
<feature type="compositionally biased region" description="Polar residues" evidence="3">
    <location>
        <begin position="402"/>
        <end position="413"/>
    </location>
</feature>
<evidence type="ECO:0000256" key="3">
    <source>
        <dbReference type="SAM" id="MobiDB-lite"/>
    </source>
</evidence>
<feature type="compositionally biased region" description="Basic and acidic residues" evidence="3">
    <location>
        <begin position="30"/>
        <end position="43"/>
    </location>
</feature>
<dbReference type="PANTHER" id="PTHR15885:SF1">
    <property type="entry name" value="COILED-COIL DOMAIN-CONTAINING PROTEIN 174"/>
    <property type="match status" value="1"/>
</dbReference>
<protein>
    <recommendedName>
        <fullName evidence="4">CCDC174 alpha/beta GRSR domain-containing protein</fullName>
    </recommendedName>
</protein>
<organism evidence="5 6">
    <name type="scientific">Loxostege sticticalis</name>
    <name type="common">Beet webworm moth</name>
    <dbReference type="NCBI Taxonomy" id="481309"/>
    <lineage>
        <taxon>Eukaryota</taxon>
        <taxon>Metazoa</taxon>
        <taxon>Ecdysozoa</taxon>
        <taxon>Arthropoda</taxon>
        <taxon>Hexapoda</taxon>
        <taxon>Insecta</taxon>
        <taxon>Pterygota</taxon>
        <taxon>Neoptera</taxon>
        <taxon>Endopterygota</taxon>
        <taxon>Lepidoptera</taxon>
        <taxon>Glossata</taxon>
        <taxon>Ditrysia</taxon>
        <taxon>Pyraloidea</taxon>
        <taxon>Crambidae</taxon>
        <taxon>Pyraustinae</taxon>
        <taxon>Loxostege</taxon>
    </lineage>
</organism>
<dbReference type="EMBL" id="JBEDNZ010000021">
    <property type="protein sequence ID" value="KAL0819058.1"/>
    <property type="molecule type" value="Genomic_DNA"/>
</dbReference>
<feature type="domain" description="CCDC174 alpha/beta GRSR" evidence="4">
    <location>
        <begin position="144"/>
        <end position="173"/>
    </location>
</feature>
<feature type="region of interest" description="Disordered" evidence="3">
    <location>
        <begin position="30"/>
        <end position="67"/>
    </location>
</feature>
<evidence type="ECO:0000313" key="6">
    <source>
        <dbReference type="Proteomes" id="UP001549921"/>
    </source>
</evidence>
<name>A0ABD0SGT3_LOXSC</name>
<gene>
    <name evidence="5" type="ORF">ABMA28_008336</name>
</gene>
<evidence type="ECO:0000256" key="2">
    <source>
        <dbReference type="SAM" id="Coils"/>
    </source>
</evidence>
<proteinExistence type="predicted"/>
<feature type="region of interest" description="Disordered" evidence="3">
    <location>
        <begin position="176"/>
        <end position="201"/>
    </location>
</feature>
<feature type="compositionally biased region" description="Basic and acidic residues" evidence="3">
    <location>
        <begin position="384"/>
        <end position="398"/>
    </location>
</feature>
<evidence type="ECO:0000313" key="5">
    <source>
        <dbReference type="EMBL" id="KAL0819058.1"/>
    </source>
</evidence>
<dbReference type="InterPro" id="IPR057464">
    <property type="entry name" value="CCDC174_GRSR"/>
</dbReference>
<dbReference type="InterPro" id="IPR025066">
    <property type="entry name" value="CCDC174-like"/>
</dbReference>
<feature type="coiled-coil region" evidence="2">
    <location>
        <begin position="260"/>
        <end position="293"/>
    </location>
</feature>
<sequence>MNESTSKKILFNKSSLLSLKAELLKKQEEVNEKKQLPQHKVENFKPAPSKPTVETQNNETSKKSFKENLKAVDTDDLEANRKVKSALEKKAELYEHLKDGAGDSQLAGRFLVDFKTKKEQEKEVQEDHDLNESEKNYQDDENEWIDFTDCLGRTRKCHKSDLDLYMKRDHDLMKVLSKDQDNKNENEESSTSITAPKTEKPLLVQKTNDYLQSLREKWEQKEQELLAKDKDIHYQDLLFDEARIHGVGYYSFSTDETERRKQMEELMKQRQETLRAQQEAEQVRKKRDELLAARVAAARARQRARAGLPPEEPKENEKDFTTCLLEFLTQQKNEADAKAKEEEKKIREENEKERQKLREAYVREWDLGKEGVEDKVKKFREMTQEEYVEQQRSKRIDEFAPPQTSSSSKSLNTFDEKGRSVSSESNSSAPKTWSDVRPKAKTPPPPDIGDLSALNEQKGLYFTSSKKPTTVKYKNFVQPQEPVPIENEISDEDDSVQKPKPQKRKSEMEHAEIAPPPTYDYYGPTPKHSRPKKPFESDIREAYAQGAKSLESKGNERQLSKQYDFTFD</sequence>
<feature type="compositionally biased region" description="Polar residues" evidence="3">
    <location>
        <begin position="420"/>
        <end position="431"/>
    </location>
</feature>
<dbReference type="Pfam" id="PF25449">
    <property type="entry name" value="CCDC174_GRSR"/>
    <property type="match status" value="1"/>
</dbReference>
<feature type="compositionally biased region" description="Basic and acidic residues" evidence="3">
    <location>
        <begin position="550"/>
        <end position="559"/>
    </location>
</feature>
<feature type="compositionally biased region" description="Basic and acidic residues" evidence="3">
    <location>
        <begin position="176"/>
        <end position="186"/>
    </location>
</feature>
<evidence type="ECO:0000259" key="4">
    <source>
        <dbReference type="Pfam" id="PF25449"/>
    </source>
</evidence>
<accession>A0ABD0SGT3</accession>
<reference evidence="5 6" key="1">
    <citation type="submission" date="2024-06" db="EMBL/GenBank/DDBJ databases">
        <title>A chromosome-level genome assembly of beet webworm, Loxostege sticticalis.</title>
        <authorList>
            <person name="Zhang Y."/>
        </authorList>
    </citation>
    <scope>NUCLEOTIDE SEQUENCE [LARGE SCALE GENOMIC DNA]</scope>
    <source>
        <strain evidence="5">AQ028</strain>
        <tissue evidence="5">Male pupae</tissue>
    </source>
</reference>
<keyword evidence="1 2" id="KW-0175">Coiled coil</keyword>
<comment type="caution">
    <text evidence="5">The sequence shown here is derived from an EMBL/GenBank/DDBJ whole genome shotgun (WGS) entry which is preliminary data.</text>
</comment>
<evidence type="ECO:0000256" key="1">
    <source>
        <dbReference type="ARBA" id="ARBA00023054"/>
    </source>
</evidence>